<reference evidence="8 9" key="1">
    <citation type="submission" date="2018-04" db="EMBL/GenBank/DDBJ databases">
        <title>Novel Campyloabacter and Helicobacter Species and Strains.</title>
        <authorList>
            <person name="Mannion A.J."/>
            <person name="Shen Z."/>
            <person name="Fox J.G."/>
        </authorList>
    </citation>
    <scope>NUCLEOTIDE SEQUENCE [LARGE SCALE GENOMIC DNA]</scope>
    <source>
        <strain evidence="8 9">MIT 97-5075</strain>
    </source>
</reference>
<keyword evidence="1 6" id="KW-0575">Peroxidase</keyword>
<dbReference type="PROSITE" id="PS51352">
    <property type="entry name" value="THIOREDOXIN_2"/>
    <property type="match status" value="1"/>
</dbReference>
<dbReference type="InterPro" id="IPR036249">
    <property type="entry name" value="Thioredoxin-like_sf"/>
</dbReference>
<comment type="caution">
    <text evidence="8">The sequence shown here is derived from an EMBL/GenBank/DDBJ whole genome shotgun (WGS) entry which is preliminary data.</text>
</comment>
<keyword evidence="2 6" id="KW-0049">Antioxidant</keyword>
<dbReference type="InterPro" id="IPR013740">
    <property type="entry name" value="Redoxin"/>
</dbReference>
<protein>
    <recommendedName>
        <fullName evidence="6">Thiol peroxidase</fullName>
        <shortName evidence="6">Tpx</shortName>
        <ecNumber evidence="6">1.11.1.24</ecNumber>
    </recommendedName>
    <alternativeName>
        <fullName evidence="6">Peroxiredoxin tpx</fullName>
        <shortName evidence="6">Prx</shortName>
    </alternativeName>
    <alternativeName>
        <fullName evidence="6">Thioredoxin peroxidase</fullName>
    </alternativeName>
    <alternativeName>
        <fullName evidence="6">Thioredoxin-dependent peroxiredoxin</fullName>
    </alternativeName>
</protein>
<dbReference type="CDD" id="cd03014">
    <property type="entry name" value="PRX_Atyp2cys"/>
    <property type="match status" value="1"/>
</dbReference>
<evidence type="ECO:0000256" key="2">
    <source>
        <dbReference type="ARBA" id="ARBA00022862"/>
    </source>
</evidence>
<dbReference type="Proteomes" id="UP000256424">
    <property type="component" value="Unassembled WGS sequence"/>
</dbReference>
<dbReference type="GO" id="GO:0008379">
    <property type="term" value="F:thioredoxin peroxidase activity"/>
    <property type="evidence" value="ECO:0007669"/>
    <property type="project" value="UniProtKB-UniRule"/>
</dbReference>
<evidence type="ECO:0000313" key="9">
    <source>
        <dbReference type="Proteomes" id="UP000256424"/>
    </source>
</evidence>
<evidence type="ECO:0000256" key="1">
    <source>
        <dbReference type="ARBA" id="ARBA00022559"/>
    </source>
</evidence>
<feature type="active site" description="Cysteine sulfenic acid (-SOH) intermediate" evidence="6">
    <location>
        <position position="58"/>
    </location>
</feature>
<dbReference type="InterPro" id="IPR002065">
    <property type="entry name" value="TPX"/>
</dbReference>
<dbReference type="EMBL" id="NXLW01000001">
    <property type="protein sequence ID" value="RDU73809.1"/>
    <property type="molecule type" value="Genomic_DNA"/>
</dbReference>
<keyword evidence="9" id="KW-1185">Reference proteome</keyword>
<dbReference type="PROSITE" id="PS01265">
    <property type="entry name" value="TPX"/>
    <property type="match status" value="1"/>
</dbReference>
<evidence type="ECO:0000256" key="3">
    <source>
        <dbReference type="ARBA" id="ARBA00023002"/>
    </source>
</evidence>
<dbReference type="EC" id="1.11.1.24" evidence="6"/>
<comment type="miscellaneous">
    <text evidence="6">The active site is a conserved redox-active cysteine residue, the peroxidatic cysteine (C(P)), which makes the nucleophilic attack on the peroxide substrate. The peroxide oxidizes the C(P)-SH to cysteine sulfenic acid (C(P)-SOH), which then reacts with another cysteine residue, the resolving cysteine (C(R)), to form a disulfide bridge. The disulfide is subsequently reduced by an appropriate electron donor to complete the catalytic cycle. In this atypical 2-Cys peroxiredoxin, C(R) is present in the same subunit to form an intramolecular disulfide. The disulfide is subsequently reduced by thioredoxin.</text>
</comment>
<feature type="disulfide bond" description="Redox-active" evidence="6">
    <location>
        <begin position="58"/>
        <end position="92"/>
    </location>
</feature>
<comment type="catalytic activity">
    <reaction evidence="6">
        <text>a hydroperoxide + [thioredoxin]-dithiol = an alcohol + [thioredoxin]-disulfide + H2O</text>
        <dbReference type="Rhea" id="RHEA:62620"/>
        <dbReference type="Rhea" id="RHEA-COMP:10698"/>
        <dbReference type="Rhea" id="RHEA-COMP:10700"/>
        <dbReference type="ChEBI" id="CHEBI:15377"/>
        <dbReference type="ChEBI" id="CHEBI:29950"/>
        <dbReference type="ChEBI" id="CHEBI:30879"/>
        <dbReference type="ChEBI" id="CHEBI:35924"/>
        <dbReference type="ChEBI" id="CHEBI:50058"/>
        <dbReference type="EC" id="1.11.1.24"/>
    </reaction>
</comment>
<keyword evidence="4 6" id="KW-1015">Disulfide bond</keyword>
<dbReference type="Pfam" id="PF08534">
    <property type="entry name" value="Redoxin"/>
    <property type="match status" value="1"/>
</dbReference>
<dbReference type="Gene3D" id="3.40.30.10">
    <property type="entry name" value="Glutaredoxin"/>
    <property type="match status" value="1"/>
</dbReference>
<dbReference type="InterPro" id="IPR018219">
    <property type="entry name" value="Tpx_CS"/>
</dbReference>
<keyword evidence="5 6" id="KW-0676">Redox-active center</keyword>
<dbReference type="InterPro" id="IPR050455">
    <property type="entry name" value="Tpx_Peroxidase_subfamily"/>
</dbReference>
<dbReference type="InterPro" id="IPR013766">
    <property type="entry name" value="Thioredoxin_domain"/>
</dbReference>
<organism evidence="8 9">
    <name type="scientific">Helicobacter aurati</name>
    <dbReference type="NCBI Taxonomy" id="137778"/>
    <lineage>
        <taxon>Bacteria</taxon>
        <taxon>Pseudomonadati</taxon>
        <taxon>Campylobacterota</taxon>
        <taxon>Epsilonproteobacteria</taxon>
        <taxon>Campylobacterales</taxon>
        <taxon>Helicobacteraceae</taxon>
        <taxon>Helicobacter</taxon>
    </lineage>
</organism>
<evidence type="ECO:0000256" key="6">
    <source>
        <dbReference type="HAMAP-Rule" id="MF_00269"/>
    </source>
</evidence>
<evidence type="ECO:0000256" key="5">
    <source>
        <dbReference type="ARBA" id="ARBA00023284"/>
    </source>
</evidence>
<proteinExistence type="inferred from homology"/>
<name>A0A3D8J8H9_9HELI</name>
<dbReference type="PANTHER" id="PTHR43110">
    <property type="entry name" value="THIOL PEROXIDASE"/>
    <property type="match status" value="1"/>
</dbReference>
<evidence type="ECO:0000256" key="4">
    <source>
        <dbReference type="ARBA" id="ARBA00023157"/>
    </source>
</evidence>
<dbReference type="OrthoDB" id="9781543at2"/>
<comment type="similarity">
    <text evidence="6">Belongs to the peroxiredoxin family. Tpx subfamily.</text>
</comment>
<sequence>MPTFKGTQVKLYGKPLALGQNAPIVTLVANDLSEITVGGASNVYQIISTMPSIDTGVCQTQARVFNQKASSLANTKVYCISADLPFALSRFCGAEGIKDVSALSDFRDKLFGKVYGLLLQDSPLQGLLTRAVLVINQEGKIIYQEICDEITSEPDYDKALSIIK</sequence>
<comment type="subunit">
    <text evidence="6">Homodimer.</text>
</comment>
<dbReference type="RefSeq" id="WP_104762642.1">
    <property type="nucleotide sequence ID" value="NZ_FZPM01000005.1"/>
</dbReference>
<dbReference type="AlphaFoldDB" id="A0A3D8J8H9"/>
<keyword evidence="3 6" id="KW-0560">Oxidoreductase</keyword>
<dbReference type="HAMAP" id="MF_00269">
    <property type="entry name" value="Tpx"/>
    <property type="match status" value="1"/>
</dbReference>
<feature type="domain" description="Thioredoxin" evidence="7">
    <location>
        <begin position="16"/>
        <end position="164"/>
    </location>
</feature>
<comment type="function">
    <text evidence="6">Thiol-specific peroxidase that catalyzes the reduction of hydrogen peroxide and organic hydroperoxides to water and alcohols, respectively. Plays a role in cell protection against oxidative stress by detoxifying peroxides.</text>
</comment>
<dbReference type="NCBIfam" id="NF001808">
    <property type="entry name" value="PRK00522.1"/>
    <property type="match status" value="1"/>
</dbReference>
<evidence type="ECO:0000259" key="7">
    <source>
        <dbReference type="PROSITE" id="PS51352"/>
    </source>
</evidence>
<evidence type="ECO:0000313" key="8">
    <source>
        <dbReference type="EMBL" id="RDU73809.1"/>
    </source>
</evidence>
<accession>A0A3D8J8H9</accession>
<dbReference type="PANTHER" id="PTHR43110:SF1">
    <property type="entry name" value="THIOL PEROXIDASE"/>
    <property type="match status" value="1"/>
</dbReference>
<gene>
    <name evidence="6" type="primary">tpx</name>
    <name evidence="8" type="ORF">CQA66_01090</name>
</gene>
<dbReference type="SUPFAM" id="SSF52833">
    <property type="entry name" value="Thioredoxin-like"/>
    <property type="match status" value="1"/>
</dbReference>